<evidence type="ECO:0000313" key="4">
    <source>
        <dbReference type="Proteomes" id="UP000186758"/>
    </source>
</evidence>
<dbReference type="Proteomes" id="UP000186758">
    <property type="component" value="Unassembled WGS sequence"/>
</dbReference>
<dbReference type="Gene3D" id="2.60.40.1140">
    <property type="entry name" value="Collagen-binding surface protein Cna, B-type domain"/>
    <property type="match status" value="1"/>
</dbReference>
<dbReference type="AlphaFoldDB" id="A0A1Q9YLZ6"/>
<keyword evidence="1" id="KW-1133">Transmembrane helix</keyword>
<dbReference type="Pfam" id="PF24547">
    <property type="entry name" value="DUF7601"/>
    <property type="match status" value="1"/>
</dbReference>
<gene>
    <name evidence="3" type="ORF">BO223_03130</name>
</gene>
<keyword evidence="1" id="KW-0472">Membrane</keyword>
<reference evidence="3 4" key="1">
    <citation type="submission" date="2016-11" db="EMBL/GenBank/DDBJ databases">
        <title>Description of two novel members of the family Erysipelotrichaceae: Ileibacterium lipovorans gen. nov., sp. nov. and Dubosiella newyorkensis, gen. nov., sp. nov.</title>
        <authorList>
            <person name="Cox L.M."/>
            <person name="Sohn J."/>
            <person name="Tyrrell K.L."/>
            <person name="Citron D.M."/>
            <person name="Lawson P.A."/>
            <person name="Patel N.B."/>
            <person name="Iizumi T."/>
            <person name="Perez-Perez G.I."/>
            <person name="Goldstein E.J."/>
            <person name="Blaser M.J."/>
        </authorList>
    </citation>
    <scope>NUCLEOTIDE SEQUENCE [LARGE SCALE GENOMIC DNA]</scope>
    <source>
        <strain evidence="3 4">NYU-BL-K8</strain>
    </source>
</reference>
<feature type="domain" description="DUF7601" evidence="2">
    <location>
        <begin position="2"/>
        <end position="84"/>
    </location>
</feature>
<sequence length="153" mass="16381">MNKKFEFTFAMTKVDNRNVVFNIVSGSNEYSNAGTGFETISLGNGESFSVYGLTVGDSFTVQETDATLTKDTYVTTITETGQTDLADIDTDNRKISVGTTAKPITKNTAFTVENKKAGTVLTAFFTTYGPYVAGLALLGGLGYAMFGKKKKNG</sequence>
<organism evidence="3 4">
    <name type="scientific">Faecalibaculum rodentium</name>
    <dbReference type="NCBI Taxonomy" id="1702221"/>
    <lineage>
        <taxon>Bacteria</taxon>
        <taxon>Bacillati</taxon>
        <taxon>Bacillota</taxon>
        <taxon>Erysipelotrichia</taxon>
        <taxon>Erysipelotrichales</taxon>
        <taxon>Erysipelotrichaceae</taxon>
        <taxon>Faecalibaculum</taxon>
    </lineage>
</organism>
<evidence type="ECO:0000256" key="1">
    <source>
        <dbReference type="SAM" id="Phobius"/>
    </source>
</evidence>
<dbReference type="InterPro" id="IPR055382">
    <property type="entry name" value="DUF7601"/>
</dbReference>
<comment type="caution">
    <text evidence="3">The sequence shown here is derived from an EMBL/GenBank/DDBJ whole genome shotgun (WGS) entry which is preliminary data.</text>
</comment>
<proteinExistence type="predicted"/>
<feature type="transmembrane region" description="Helical" evidence="1">
    <location>
        <begin position="128"/>
        <end position="146"/>
    </location>
</feature>
<evidence type="ECO:0000313" key="3">
    <source>
        <dbReference type="EMBL" id="OLU46009.1"/>
    </source>
</evidence>
<name>A0A1Q9YLZ6_9FIRM</name>
<protein>
    <recommendedName>
        <fullName evidence="2">DUF7601 domain-containing protein</fullName>
    </recommendedName>
</protein>
<accession>A0A1Q9YLZ6</accession>
<evidence type="ECO:0000259" key="2">
    <source>
        <dbReference type="Pfam" id="PF24547"/>
    </source>
</evidence>
<keyword evidence="1" id="KW-0812">Transmembrane</keyword>
<dbReference type="EMBL" id="MPJZ01000039">
    <property type="protein sequence ID" value="OLU46009.1"/>
    <property type="molecule type" value="Genomic_DNA"/>
</dbReference>